<organism evidence="1 2">
    <name type="scientific">Galemys pyrenaicus</name>
    <name type="common">Iberian desman</name>
    <name type="synonym">Pyrenean desman</name>
    <dbReference type="NCBI Taxonomy" id="202257"/>
    <lineage>
        <taxon>Eukaryota</taxon>
        <taxon>Metazoa</taxon>
        <taxon>Chordata</taxon>
        <taxon>Craniata</taxon>
        <taxon>Vertebrata</taxon>
        <taxon>Euteleostomi</taxon>
        <taxon>Mammalia</taxon>
        <taxon>Eutheria</taxon>
        <taxon>Laurasiatheria</taxon>
        <taxon>Eulipotyphla</taxon>
        <taxon>Talpidae</taxon>
        <taxon>Galemys</taxon>
    </lineage>
</organism>
<evidence type="ECO:0000313" key="1">
    <source>
        <dbReference type="EMBL" id="KAG8509202.1"/>
    </source>
</evidence>
<proteinExistence type="predicted"/>
<keyword evidence="2" id="KW-1185">Reference proteome</keyword>
<comment type="caution">
    <text evidence="1">The sequence shown here is derived from an EMBL/GenBank/DDBJ whole genome shotgun (WGS) entry which is preliminary data.</text>
</comment>
<evidence type="ECO:0000313" key="2">
    <source>
        <dbReference type="Proteomes" id="UP000700334"/>
    </source>
</evidence>
<protein>
    <submittedName>
        <fullName evidence="1">Uncharacterized protein</fullName>
    </submittedName>
</protein>
<dbReference type="EMBL" id="JAGFMF010011958">
    <property type="protein sequence ID" value="KAG8509202.1"/>
    <property type="molecule type" value="Genomic_DNA"/>
</dbReference>
<reference evidence="1" key="1">
    <citation type="journal article" date="2021" name="Evol. Appl.">
        <title>The genome of the Pyrenean desman and the effects of bottlenecks and inbreeding on the genomic landscape of an endangered species.</title>
        <authorList>
            <person name="Escoda L."/>
            <person name="Castresana J."/>
        </authorList>
    </citation>
    <scope>NUCLEOTIDE SEQUENCE</scope>
    <source>
        <strain evidence="1">IBE-C5619</strain>
    </source>
</reference>
<dbReference type="AlphaFoldDB" id="A0A8J5ZYG9"/>
<feature type="non-terminal residue" evidence="1">
    <location>
        <position position="99"/>
    </location>
</feature>
<sequence>FVRIITLRRRPRLVTWSPCICGPPKSGLLSGATMWLCRQNLQAGRPSFRTSSWHSMSGVRLGSHGSSHPWSWEKTLWISMLCVLPMQAIISVTSWRAIS</sequence>
<dbReference type="Proteomes" id="UP000700334">
    <property type="component" value="Unassembled WGS sequence"/>
</dbReference>
<gene>
    <name evidence="1" type="ORF">J0S82_008145</name>
</gene>
<accession>A0A8J5ZYG9</accession>
<name>A0A8J5ZYG9_GALPY</name>